<proteinExistence type="predicted"/>
<organism evidence="1 2">
    <name type="scientific">Euplotes crassus</name>
    <dbReference type="NCBI Taxonomy" id="5936"/>
    <lineage>
        <taxon>Eukaryota</taxon>
        <taxon>Sar</taxon>
        <taxon>Alveolata</taxon>
        <taxon>Ciliophora</taxon>
        <taxon>Intramacronucleata</taxon>
        <taxon>Spirotrichea</taxon>
        <taxon>Hypotrichia</taxon>
        <taxon>Euplotida</taxon>
        <taxon>Euplotidae</taxon>
        <taxon>Moneuplotes</taxon>
    </lineage>
</organism>
<accession>A0AAD1XP69</accession>
<evidence type="ECO:0000313" key="1">
    <source>
        <dbReference type="EMBL" id="CAI2376365.1"/>
    </source>
</evidence>
<gene>
    <name evidence="1" type="ORF">ECRASSUSDP1_LOCUS17734</name>
</gene>
<keyword evidence="2" id="KW-1185">Reference proteome</keyword>
<sequence length="167" mass="19175">MQTYQGNKRVMATYYDLPFDPRTLNLALPLKLQGTIEEPLPALNTLARSQGQPLYWGASMSIFPNCPENLSFNCPQPTHQPMFMNDFQAKPNVYQIECSSKGYPEEFPEIYEQQKETSKPLNLEENKTSILSNEKKVCRVIFRLFSSMVCNWCCYESPALKALSLET</sequence>
<name>A0AAD1XP69_EUPCR</name>
<protein>
    <submittedName>
        <fullName evidence="1">Uncharacterized protein</fullName>
    </submittedName>
</protein>
<reference evidence="1" key="1">
    <citation type="submission" date="2023-07" db="EMBL/GenBank/DDBJ databases">
        <authorList>
            <consortium name="AG Swart"/>
            <person name="Singh M."/>
            <person name="Singh A."/>
            <person name="Seah K."/>
            <person name="Emmerich C."/>
        </authorList>
    </citation>
    <scope>NUCLEOTIDE SEQUENCE</scope>
    <source>
        <strain evidence="1">DP1</strain>
    </source>
</reference>
<dbReference type="Proteomes" id="UP001295684">
    <property type="component" value="Unassembled WGS sequence"/>
</dbReference>
<dbReference type="EMBL" id="CAMPGE010017922">
    <property type="protein sequence ID" value="CAI2376365.1"/>
    <property type="molecule type" value="Genomic_DNA"/>
</dbReference>
<evidence type="ECO:0000313" key="2">
    <source>
        <dbReference type="Proteomes" id="UP001295684"/>
    </source>
</evidence>
<comment type="caution">
    <text evidence="1">The sequence shown here is derived from an EMBL/GenBank/DDBJ whole genome shotgun (WGS) entry which is preliminary data.</text>
</comment>
<dbReference type="AlphaFoldDB" id="A0AAD1XP69"/>